<protein>
    <recommendedName>
        <fullName evidence="3">SET domain-containing protein</fullName>
    </recommendedName>
</protein>
<evidence type="ECO:0000313" key="2">
    <source>
        <dbReference type="Proteomes" id="UP000663131"/>
    </source>
</evidence>
<dbReference type="PANTHER" id="PTHR13271:SF147">
    <property type="entry name" value="PROTEIN-LYSINE N-METHYLTRANSFERASE EFM1-RELATED"/>
    <property type="match status" value="1"/>
</dbReference>
<dbReference type="GeneID" id="64574529"/>
<dbReference type="CDD" id="cd19180">
    <property type="entry name" value="SET_SpSET10-like"/>
    <property type="match status" value="1"/>
</dbReference>
<dbReference type="EMBL" id="CP063137">
    <property type="protein sequence ID" value="QOU22425.1"/>
    <property type="molecule type" value="Genomic_DNA"/>
</dbReference>
<proteinExistence type="predicted"/>
<evidence type="ECO:0000313" key="1">
    <source>
        <dbReference type="EMBL" id="QOU22425.1"/>
    </source>
</evidence>
<gene>
    <name evidence="1" type="ORF">BRETT_002605</name>
</gene>
<dbReference type="InterPro" id="IPR050600">
    <property type="entry name" value="SETD3_SETD6_MTase"/>
</dbReference>
<dbReference type="GO" id="GO:0005634">
    <property type="term" value="C:nucleus"/>
    <property type="evidence" value="ECO:0007669"/>
    <property type="project" value="TreeGrafter"/>
</dbReference>
<dbReference type="Proteomes" id="UP000663131">
    <property type="component" value="Chromosome 9"/>
</dbReference>
<organism evidence="1 2">
    <name type="scientific">Dekkera bruxellensis</name>
    <name type="common">Brettanomyces custersii</name>
    <dbReference type="NCBI Taxonomy" id="5007"/>
    <lineage>
        <taxon>Eukaryota</taxon>
        <taxon>Fungi</taxon>
        <taxon>Dikarya</taxon>
        <taxon>Ascomycota</taxon>
        <taxon>Saccharomycotina</taxon>
        <taxon>Pichiomycetes</taxon>
        <taxon>Pichiales</taxon>
        <taxon>Pichiaceae</taxon>
        <taxon>Brettanomyces</taxon>
    </lineage>
</organism>
<dbReference type="Gene3D" id="3.90.1410.10">
    <property type="entry name" value="set domain protein methyltransferase, domain 1"/>
    <property type="match status" value="1"/>
</dbReference>
<dbReference type="InterPro" id="IPR044432">
    <property type="entry name" value="Set10/Efm1_SET"/>
</dbReference>
<evidence type="ECO:0008006" key="3">
    <source>
        <dbReference type="Google" id="ProtNLM"/>
    </source>
</evidence>
<dbReference type="PANTHER" id="PTHR13271">
    <property type="entry name" value="UNCHARACTERIZED PUTATIVE METHYLTRANSFERASE"/>
    <property type="match status" value="1"/>
</dbReference>
<dbReference type="RefSeq" id="XP_041138918.1">
    <property type="nucleotide sequence ID" value="XM_041281127.1"/>
</dbReference>
<accession>A0A871REA1</accession>
<reference evidence="1" key="2">
    <citation type="journal article" name="BMC Genomics">
        <title>New genome assemblies reveal patterns of domestication and adaptation across Brettanomyces (Dekkera) species.</title>
        <authorList>
            <person name="Roach M.J."/>
            <person name="Borneman A.R."/>
        </authorList>
    </citation>
    <scope>NUCLEOTIDE SEQUENCE</scope>
    <source>
        <strain evidence="1">UCD 2041</strain>
    </source>
</reference>
<dbReference type="SUPFAM" id="SSF82199">
    <property type="entry name" value="SET domain"/>
    <property type="match status" value="1"/>
</dbReference>
<name>A0A871REA1_DEKBR</name>
<dbReference type="AlphaFoldDB" id="A0A871REA1"/>
<dbReference type="KEGG" id="bbrx:BRETT_002605"/>
<sequence length="588" mass="67935">MGQEENTQSKVDKLVSWCKSQGTKVDPNLNFEYSFEKGISTLYTPTSDQVSRRKDVDVQLKIPRKIIISSQNARKYFLSLAPDFEWSQFESRHLLTAYLAFRLGDPESINDPYLDLLPKAEEIRSPLIYNEDELLLLKGTNLFKGTQVVLAQVKREYQEFIDATKSVLSKTISFHDYLWGFLILYSRSFPLRLVEKECDPAEVMLVPLLDFMNHKPLTKVTWSFDGTSFGVSSQIKLANGSGKYEVYNNYGPKGNEELLMAYGFVIPGNEFDILQLAINWKQLSTVLEGVDIHKWGIKKIYHSSDLTYNVIQSGSVNDELSSRAEVHSNVSPKEDAFFICNRDHPLPEGIIRLFALVSRRDDEEGLTLRNVLNGVNSVRESIDIRFKGQLSVIPKKSDDVAQINYDNCKIYREGQLELYNMMKHALKEKEKVLLKQYRTHLITLKDILKKDMEGFENFVVLFEFISSLSQEFYQEVLMQVWILKTVNYHYNDIDSTDIPLKALWVVDEFKRLEKSEYEPEKDETLCDVYNETIGKMLVQEELKDVLFKGEHWDVKSFMLAGAVSEQNRYLKGSKRDMILVAPLPIDEV</sequence>
<dbReference type="InterPro" id="IPR046341">
    <property type="entry name" value="SET_dom_sf"/>
</dbReference>
<dbReference type="OrthoDB" id="42889at2759"/>
<dbReference type="GO" id="GO:0016279">
    <property type="term" value="F:protein-lysine N-methyltransferase activity"/>
    <property type="evidence" value="ECO:0007669"/>
    <property type="project" value="InterPro"/>
</dbReference>
<reference evidence="1" key="1">
    <citation type="submission" date="2020-10" db="EMBL/GenBank/DDBJ databases">
        <authorList>
            <person name="Palmer J.M."/>
        </authorList>
    </citation>
    <scope>NUCLEOTIDE SEQUENCE</scope>
    <source>
        <strain evidence="1">UCD 2041</strain>
    </source>
</reference>